<dbReference type="Gene3D" id="3.30.497.10">
    <property type="entry name" value="Antithrombin, subunit I, domain 2"/>
    <property type="match status" value="1"/>
</dbReference>
<dbReference type="SUPFAM" id="SSF56574">
    <property type="entry name" value="Serpins"/>
    <property type="match status" value="1"/>
</dbReference>
<dbReference type="AlphaFoldDB" id="A0A922CW60"/>
<comment type="similarity">
    <text evidence="1">Belongs to the serpin family.</text>
</comment>
<dbReference type="Gene3D" id="2.30.39.10">
    <property type="entry name" value="Alpha-1-antitrypsin, domain 1"/>
    <property type="match status" value="1"/>
</dbReference>
<dbReference type="Pfam" id="PF00079">
    <property type="entry name" value="Serpin"/>
    <property type="match status" value="1"/>
</dbReference>
<proteinExistence type="inferred from homology"/>
<evidence type="ECO:0000313" key="6">
    <source>
        <dbReference type="EMBL" id="KAG6460143.1"/>
    </source>
</evidence>
<evidence type="ECO:0000256" key="4">
    <source>
        <dbReference type="SAM" id="SignalP"/>
    </source>
</evidence>
<keyword evidence="3" id="KW-0722">Serine protease inhibitor</keyword>
<dbReference type="GO" id="GO:0005615">
    <property type="term" value="C:extracellular space"/>
    <property type="evidence" value="ECO:0007669"/>
    <property type="project" value="InterPro"/>
</dbReference>
<evidence type="ECO:0000256" key="2">
    <source>
        <dbReference type="ARBA" id="ARBA00022690"/>
    </source>
</evidence>
<protein>
    <recommendedName>
        <fullName evidence="5">Serpin domain-containing protein</fullName>
    </recommendedName>
</protein>
<reference evidence="6" key="1">
    <citation type="journal article" date="2016" name="Insect Biochem. Mol. Biol.">
        <title>Multifaceted biological insights from a draft genome sequence of the tobacco hornworm moth, Manduca sexta.</title>
        <authorList>
            <person name="Kanost M.R."/>
            <person name="Arrese E.L."/>
            <person name="Cao X."/>
            <person name="Chen Y.R."/>
            <person name="Chellapilla S."/>
            <person name="Goldsmith M.R."/>
            <person name="Grosse-Wilde E."/>
            <person name="Heckel D.G."/>
            <person name="Herndon N."/>
            <person name="Jiang H."/>
            <person name="Papanicolaou A."/>
            <person name="Qu J."/>
            <person name="Soulages J.L."/>
            <person name="Vogel H."/>
            <person name="Walters J."/>
            <person name="Waterhouse R.M."/>
            <person name="Ahn S.J."/>
            <person name="Almeida F.C."/>
            <person name="An C."/>
            <person name="Aqrawi P."/>
            <person name="Bretschneider A."/>
            <person name="Bryant W.B."/>
            <person name="Bucks S."/>
            <person name="Chao H."/>
            <person name="Chevignon G."/>
            <person name="Christen J.M."/>
            <person name="Clarke D.F."/>
            <person name="Dittmer N.T."/>
            <person name="Ferguson L.C.F."/>
            <person name="Garavelou S."/>
            <person name="Gordon K.H.J."/>
            <person name="Gunaratna R.T."/>
            <person name="Han Y."/>
            <person name="Hauser F."/>
            <person name="He Y."/>
            <person name="Heidel-Fischer H."/>
            <person name="Hirsh A."/>
            <person name="Hu Y."/>
            <person name="Jiang H."/>
            <person name="Kalra D."/>
            <person name="Klinner C."/>
            <person name="Konig C."/>
            <person name="Kovar C."/>
            <person name="Kroll A.R."/>
            <person name="Kuwar S.S."/>
            <person name="Lee S.L."/>
            <person name="Lehman R."/>
            <person name="Li K."/>
            <person name="Li Z."/>
            <person name="Liang H."/>
            <person name="Lovelace S."/>
            <person name="Lu Z."/>
            <person name="Mansfield J.H."/>
            <person name="McCulloch K.J."/>
            <person name="Mathew T."/>
            <person name="Morton B."/>
            <person name="Muzny D.M."/>
            <person name="Neunemann D."/>
            <person name="Ongeri F."/>
            <person name="Pauchet Y."/>
            <person name="Pu L.L."/>
            <person name="Pyrousis I."/>
            <person name="Rao X.J."/>
            <person name="Redding A."/>
            <person name="Roesel C."/>
            <person name="Sanchez-Gracia A."/>
            <person name="Schaack S."/>
            <person name="Shukla A."/>
            <person name="Tetreau G."/>
            <person name="Wang Y."/>
            <person name="Xiong G.H."/>
            <person name="Traut W."/>
            <person name="Walsh T.K."/>
            <person name="Worley K.C."/>
            <person name="Wu D."/>
            <person name="Wu W."/>
            <person name="Wu Y.Q."/>
            <person name="Zhang X."/>
            <person name="Zou Z."/>
            <person name="Zucker H."/>
            <person name="Briscoe A.D."/>
            <person name="Burmester T."/>
            <person name="Clem R.J."/>
            <person name="Feyereisen R."/>
            <person name="Grimmelikhuijzen C.J.P."/>
            <person name="Hamodrakas S.J."/>
            <person name="Hansson B.S."/>
            <person name="Huguet E."/>
            <person name="Jermiin L.S."/>
            <person name="Lan Q."/>
            <person name="Lehman H.K."/>
            <person name="Lorenzen M."/>
            <person name="Merzendorfer H."/>
            <person name="Michalopoulos I."/>
            <person name="Morton D.B."/>
            <person name="Muthukrishnan S."/>
            <person name="Oakeshott J.G."/>
            <person name="Palmer W."/>
            <person name="Park Y."/>
            <person name="Passarelli A.L."/>
            <person name="Rozas J."/>
            <person name="Schwartz L.M."/>
            <person name="Smith W."/>
            <person name="Southgate A."/>
            <person name="Vilcinskas A."/>
            <person name="Vogt R."/>
            <person name="Wang P."/>
            <person name="Werren J."/>
            <person name="Yu X.Q."/>
            <person name="Zhou J.J."/>
            <person name="Brown S.J."/>
            <person name="Scherer S.E."/>
            <person name="Richards S."/>
            <person name="Blissard G.W."/>
        </authorList>
    </citation>
    <scope>NUCLEOTIDE SEQUENCE</scope>
</reference>
<feature type="signal peptide" evidence="4">
    <location>
        <begin position="1"/>
        <end position="23"/>
    </location>
</feature>
<dbReference type="PANTHER" id="PTHR11461">
    <property type="entry name" value="SERINE PROTEASE INHIBITOR, SERPIN"/>
    <property type="match status" value="1"/>
</dbReference>
<evidence type="ECO:0000259" key="5">
    <source>
        <dbReference type="Pfam" id="PF00079"/>
    </source>
</evidence>
<accession>A0A922CW60</accession>
<dbReference type="Proteomes" id="UP000791440">
    <property type="component" value="Unassembled WGS sequence"/>
</dbReference>
<keyword evidence="7" id="KW-1185">Reference proteome</keyword>
<dbReference type="GO" id="GO:0004867">
    <property type="term" value="F:serine-type endopeptidase inhibitor activity"/>
    <property type="evidence" value="ECO:0007669"/>
    <property type="project" value="UniProtKB-KW"/>
</dbReference>
<sequence>MAKISVLIVLLTFILSLIASTKSKYCKHDDSAMKRFIDRNTAITGTYLYERLVKFPKQSYSIVTLPVYCIVAHLAYHAKGDDYEKLLEFMNLRDEHEMREVLSAAVSQINYKSDTSSKLTFKVYGDHNQEFTRSYKNDFIDICQGQTGYLDYDCPEQALKKVNEWFEHQSTKYNSVPTTSNEMFDRHDKNAVYYATYMDFIASFDDEANPNAIIDIDFEVGHNKTLKFPSLYGNGYFKYAKLPDLDAEVIQMRLKGGKHFAVFYYPCNVHNLEHLMKKLQDPEVFYGGLERAEWQCLKIHITIGHAEVSNDLFEFVPELCLNSTRFDRVFKSGHPAHVNYGFQALNLYGDREVRKGQLNSKWCPSKNLPFVKMNHACAYYVIDSNGMNVYAGVIHGPQNYST</sequence>
<dbReference type="InterPro" id="IPR023796">
    <property type="entry name" value="Serpin_dom"/>
</dbReference>
<reference evidence="6" key="2">
    <citation type="submission" date="2020-12" db="EMBL/GenBank/DDBJ databases">
        <authorList>
            <person name="Kanost M."/>
        </authorList>
    </citation>
    <scope>NUCLEOTIDE SEQUENCE</scope>
</reference>
<dbReference type="InterPro" id="IPR000215">
    <property type="entry name" value="Serpin_fam"/>
</dbReference>
<dbReference type="EMBL" id="JH668657">
    <property type="protein sequence ID" value="KAG6460143.1"/>
    <property type="molecule type" value="Genomic_DNA"/>
</dbReference>
<gene>
    <name evidence="6" type="ORF">O3G_MSEX011799</name>
</gene>
<keyword evidence="2" id="KW-0646">Protease inhibitor</keyword>
<name>A0A922CW60_MANSE</name>
<feature type="chain" id="PRO_5036850197" description="Serpin domain-containing protein" evidence="4">
    <location>
        <begin position="24"/>
        <end position="402"/>
    </location>
</feature>
<dbReference type="PANTHER" id="PTHR11461:SF211">
    <property type="entry name" value="GH10112P-RELATED"/>
    <property type="match status" value="1"/>
</dbReference>
<keyword evidence="4" id="KW-0732">Signal</keyword>
<organism evidence="6 7">
    <name type="scientific">Manduca sexta</name>
    <name type="common">Tobacco hawkmoth</name>
    <name type="synonym">Tobacco hornworm</name>
    <dbReference type="NCBI Taxonomy" id="7130"/>
    <lineage>
        <taxon>Eukaryota</taxon>
        <taxon>Metazoa</taxon>
        <taxon>Ecdysozoa</taxon>
        <taxon>Arthropoda</taxon>
        <taxon>Hexapoda</taxon>
        <taxon>Insecta</taxon>
        <taxon>Pterygota</taxon>
        <taxon>Neoptera</taxon>
        <taxon>Endopterygota</taxon>
        <taxon>Lepidoptera</taxon>
        <taxon>Glossata</taxon>
        <taxon>Ditrysia</taxon>
        <taxon>Bombycoidea</taxon>
        <taxon>Sphingidae</taxon>
        <taxon>Sphinginae</taxon>
        <taxon>Sphingini</taxon>
        <taxon>Manduca</taxon>
    </lineage>
</organism>
<dbReference type="InterPro" id="IPR042178">
    <property type="entry name" value="Serpin_sf_1"/>
</dbReference>
<dbReference type="InterPro" id="IPR042185">
    <property type="entry name" value="Serpin_sf_2"/>
</dbReference>
<evidence type="ECO:0000256" key="3">
    <source>
        <dbReference type="ARBA" id="ARBA00022900"/>
    </source>
</evidence>
<evidence type="ECO:0000313" key="7">
    <source>
        <dbReference type="Proteomes" id="UP000791440"/>
    </source>
</evidence>
<evidence type="ECO:0000256" key="1">
    <source>
        <dbReference type="ARBA" id="ARBA00009500"/>
    </source>
</evidence>
<feature type="domain" description="Serpin" evidence="5">
    <location>
        <begin position="58"/>
        <end position="281"/>
    </location>
</feature>
<dbReference type="InterPro" id="IPR036186">
    <property type="entry name" value="Serpin_sf"/>
</dbReference>
<comment type="caution">
    <text evidence="6">The sequence shown here is derived from an EMBL/GenBank/DDBJ whole genome shotgun (WGS) entry which is preliminary data.</text>
</comment>